<dbReference type="SUPFAM" id="SSF101898">
    <property type="entry name" value="NHL repeat"/>
    <property type="match status" value="1"/>
</dbReference>
<dbReference type="FunFam" id="2.120.10.30:FF:000089">
    <property type="entry name" value="Calcium-dependent phosphotriesterase superfamily protein"/>
    <property type="match status" value="1"/>
</dbReference>
<dbReference type="Proteomes" id="UP001346149">
    <property type="component" value="Unassembled WGS sequence"/>
</dbReference>
<dbReference type="AlphaFoldDB" id="A0AAN7MBD7"/>
<keyword evidence="3" id="KW-1185">Reference proteome</keyword>
<evidence type="ECO:0000313" key="2">
    <source>
        <dbReference type="EMBL" id="KAK4793566.1"/>
    </source>
</evidence>
<dbReference type="EMBL" id="JAXQNO010000008">
    <property type="protein sequence ID" value="KAK4793566.1"/>
    <property type="molecule type" value="Genomic_DNA"/>
</dbReference>
<evidence type="ECO:0000313" key="3">
    <source>
        <dbReference type="Proteomes" id="UP001346149"/>
    </source>
</evidence>
<dbReference type="InterPro" id="IPR053224">
    <property type="entry name" value="Sensory_adhesion_molecule"/>
</dbReference>
<keyword evidence="1" id="KW-0812">Transmembrane</keyword>
<sequence>MMAMAMEKSKFASNSLRIGILFMFTLALVRPIDAGKPHLISFKSSDLYPEAAVWDPSAEHFIVGSLRRRAILSVSDAGVVDTLISDPDLPPNSTILGLAVDKHRRRLLAAVHTMNPLPHFNALAAYDLRSRFRIFLAMLPPSGTVMRDVANDVAVDFKGNAYVTNSAADLIWKVTVDGEASIFSRAPVFTSFPVDRNAPYSYCGINGIAYVSSGFLLVVQSNTGKMYRVDPDDGTARTVLLNRDLPLADGIAVRKDGVVLVVSRDALWFLKSNDNWNEAVVFDRTELDPKRFATSVSVAGEDRSYVLFGYVLEGMSSGTREWFEIEEVRSEEESKAENVWVYVLVGIGLAYFMIWRFQMKQLVQNLNKKHN</sequence>
<accession>A0AAN7MBD7</accession>
<dbReference type="InterPro" id="IPR011042">
    <property type="entry name" value="6-blade_b-propeller_TolB-like"/>
</dbReference>
<keyword evidence="1" id="KW-1133">Transmembrane helix</keyword>
<proteinExistence type="predicted"/>
<dbReference type="PANTHER" id="PTHR31460:SF3">
    <property type="entry name" value="MESOCENTIN"/>
    <property type="match status" value="1"/>
</dbReference>
<dbReference type="PANTHER" id="PTHR31460">
    <property type="match status" value="1"/>
</dbReference>
<evidence type="ECO:0000256" key="1">
    <source>
        <dbReference type="SAM" id="Phobius"/>
    </source>
</evidence>
<dbReference type="Gene3D" id="2.120.10.30">
    <property type="entry name" value="TolB, C-terminal domain"/>
    <property type="match status" value="1"/>
</dbReference>
<dbReference type="GO" id="GO:0005783">
    <property type="term" value="C:endoplasmic reticulum"/>
    <property type="evidence" value="ECO:0007669"/>
    <property type="project" value="TreeGrafter"/>
</dbReference>
<gene>
    <name evidence="2" type="ORF">SAY86_024001</name>
</gene>
<name>A0AAN7MBD7_TRANT</name>
<organism evidence="2 3">
    <name type="scientific">Trapa natans</name>
    <name type="common">Water chestnut</name>
    <dbReference type="NCBI Taxonomy" id="22666"/>
    <lineage>
        <taxon>Eukaryota</taxon>
        <taxon>Viridiplantae</taxon>
        <taxon>Streptophyta</taxon>
        <taxon>Embryophyta</taxon>
        <taxon>Tracheophyta</taxon>
        <taxon>Spermatophyta</taxon>
        <taxon>Magnoliopsida</taxon>
        <taxon>eudicotyledons</taxon>
        <taxon>Gunneridae</taxon>
        <taxon>Pentapetalae</taxon>
        <taxon>rosids</taxon>
        <taxon>malvids</taxon>
        <taxon>Myrtales</taxon>
        <taxon>Lythraceae</taxon>
        <taxon>Trapa</taxon>
    </lineage>
</organism>
<keyword evidence="1" id="KW-0472">Membrane</keyword>
<reference evidence="2 3" key="1">
    <citation type="journal article" date="2023" name="Hortic Res">
        <title>Pangenome of water caltrop reveals structural variations and asymmetric subgenome divergence after allopolyploidization.</title>
        <authorList>
            <person name="Zhang X."/>
            <person name="Chen Y."/>
            <person name="Wang L."/>
            <person name="Yuan Y."/>
            <person name="Fang M."/>
            <person name="Shi L."/>
            <person name="Lu R."/>
            <person name="Comes H.P."/>
            <person name="Ma Y."/>
            <person name="Chen Y."/>
            <person name="Huang G."/>
            <person name="Zhou Y."/>
            <person name="Zheng Z."/>
            <person name="Qiu Y."/>
        </authorList>
    </citation>
    <scope>NUCLEOTIDE SEQUENCE [LARGE SCALE GENOMIC DNA]</scope>
    <source>
        <strain evidence="2">F231</strain>
    </source>
</reference>
<feature type="transmembrane region" description="Helical" evidence="1">
    <location>
        <begin position="339"/>
        <end position="357"/>
    </location>
</feature>
<comment type="caution">
    <text evidence="2">The sequence shown here is derived from an EMBL/GenBank/DDBJ whole genome shotgun (WGS) entry which is preliminary data.</text>
</comment>
<evidence type="ECO:0008006" key="4">
    <source>
        <dbReference type="Google" id="ProtNLM"/>
    </source>
</evidence>
<protein>
    <recommendedName>
        <fullName evidence="4">SMP-30/Gluconolactonase/LRE-like region domain-containing protein</fullName>
    </recommendedName>
</protein>